<feature type="signal peptide" evidence="1">
    <location>
        <begin position="1"/>
        <end position="23"/>
    </location>
</feature>
<keyword evidence="1" id="KW-0732">Signal</keyword>
<dbReference type="Proteomes" id="UP000507245">
    <property type="component" value="Unassembled WGS sequence"/>
</dbReference>
<protein>
    <submittedName>
        <fullName evidence="2">Uncharacterized protein</fullName>
    </submittedName>
</protein>
<evidence type="ECO:0000313" key="3">
    <source>
        <dbReference type="Proteomes" id="UP000507245"/>
    </source>
</evidence>
<evidence type="ECO:0000256" key="1">
    <source>
        <dbReference type="SAM" id="SignalP"/>
    </source>
</evidence>
<evidence type="ECO:0000313" key="2">
    <source>
        <dbReference type="EMBL" id="CAB4316366.1"/>
    </source>
</evidence>
<name>A0A6J5XR22_PRUAR</name>
<accession>A0A6J5XR22</accession>
<feature type="chain" id="PRO_5027026358" evidence="1">
    <location>
        <begin position="24"/>
        <end position="61"/>
    </location>
</feature>
<organism evidence="2 3">
    <name type="scientific">Prunus armeniaca</name>
    <name type="common">Apricot</name>
    <name type="synonym">Armeniaca vulgaris</name>
    <dbReference type="NCBI Taxonomy" id="36596"/>
    <lineage>
        <taxon>Eukaryota</taxon>
        <taxon>Viridiplantae</taxon>
        <taxon>Streptophyta</taxon>
        <taxon>Embryophyta</taxon>
        <taxon>Tracheophyta</taxon>
        <taxon>Spermatophyta</taxon>
        <taxon>Magnoliopsida</taxon>
        <taxon>eudicotyledons</taxon>
        <taxon>Gunneridae</taxon>
        <taxon>Pentapetalae</taxon>
        <taxon>rosids</taxon>
        <taxon>fabids</taxon>
        <taxon>Rosales</taxon>
        <taxon>Rosaceae</taxon>
        <taxon>Amygdaloideae</taxon>
        <taxon>Amygdaleae</taxon>
        <taxon>Prunus</taxon>
    </lineage>
</organism>
<dbReference type="EMBL" id="CAEKKB010000007">
    <property type="protein sequence ID" value="CAB4316366.1"/>
    <property type="molecule type" value="Genomic_DNA"/>
</dbReference>
<reference evidence="3" key="1">
    <citation type="journal article" date="2020" name="Genome Biol.">
        <title>Gamete binning: chromosome-level and haplotype-resolved genome assembly enabled by high-throughput single-cell sequencing of gamete genomes.</title>
        <authorList>
            <person name="Campoy J.A."/>
            <person name="Sun H."/>
            <person name="Goel M."/>
            <person name="Jiao W.-B."/>
            <person name="Folz-Donahue K."/>
            <person name="Wang N."/>
            <person name="Rubio M."/>
            <person name="Liu C."/>
            <person name="Kukat C."/>
            <person name="Ruiz D."/>
            <person name="Huettel B."/>
            <person name="Schneeberger K."/>
        </authorList>
    </citation>
    <scope>NUCLEOTIDE SEQUENCE [LARGE SCALE GENOMIC DNA]</scope>
    <source>
        <strain evidence="3">cv. Rojo Pasion</strain>
    </source>
</reference>
<proteinExistence type="predicted"/>
<keyword evidence="3" id="KW-1185">Reference proteome</keyword>
<dbReference type="AlphaFoldDB" id="A0A6J5XR22"/>
<sequence>MNLRVAWDSWCWVCAWLEGGGHGGEEIWGERWILPQFVDWVCGGEVLIQAIGNPVGLACSK</sequence>
<gene>
    <name evidence="2" type="ORF">ORAREDHAP_LOCUS41568</name>
</gene>